<dbReference type="GO" id="GO:0016020">
    <property type="term" value="C:membrane"/>
    <property type="evidence" value="ECO:0007669"/>
    <property type="project" value="InterPro"/>
</dbReference>
<keyword evidence="1" id="KW-0472">Membrane</keyword>
<dbReference type="SUPFAM" id="SSF48652">
    <property type="entry name" value="Tetraspanin"/>
    <property type="match status" value="1"/>
</dbReference>
<accession>A0AAX4KMQ4</accession>
<gene>
    <name evidence="2" type="ORF">V865_005569</name>
</gene>
<dbReference type="GeneID" id="91104370"/>
<evidence type="ECO:0000313" key="2">
    <source>
        <dbReference type="EMBL" id="WWD07468.1"/>
    </source>
</evidence>
<feature type="transmembrane region" description="Helical" evidence="1">
    <location>
        <begin position="81"/>
        <end position="101"/>
    </location>
</feature>
<keyword evidence="1" id="KW-0812">Transmembrane</keyword>
<evidence type="ECO:0000313" key="3">
    <source>
        <dbReference type="Proteomes" id="UP001358614"/>
    </source>
</evidence>
<proteinExistence type="predicted"/>
<dbReference type="InterPro" id="IPR008952">
    <property type="entry name" value="Tetraspanin_EC2_sf"/>
</dbReference>
<dbReference type="Proteomes" id="UP001358614">
    <property type="component" value="Chromosome 1"/>
</dbReference>
<dbReference type="KEGG" id="ker:91104370"/>
<organism evidence="2 3">
    <name type="scientific">Kwoniella europaea PYCC6329</name>
    <dbReference type="NCBI Taxonomy" id="1423913"/>
    <lineage>
        <taxon>Eukaryota</taxon>
        <taxon>Fungi</taxon>
        <taxon>Dikarya</taxon>
        <taxon>Basidiomycota</taxon>
        <taxon>Agaricomycotina</taxon>
        <taxon>Tremellomycetes</taxon>
        <taxon>Tremellales</taxon>
        <taxon>Cryptococcaceae</taxon>
        <taxon>Kwoniella</taxon>
    </lineage>
</organism>
<keyword evidence="3" id="KW-1185">Reference proteome</keyword>
<evidence type="ECO:0000256" key="1">
    <source>
        <dbReference type="SAM" id="Phobius"/>
    </source>
</evidence>
<reference evidence="2 3" key="1">
    <citation type="submission" date="2024-01" db="EMBL/GenBank/DDBJ databases">
        <title>Comparative genomics of Cryptococcus and Kwoniella reveals pathogenesis evolution and contrasting modes of karyotype evolution via chromosome fusion or intercentromeric recombination.</title>
        <authorList>
            <person name="Coelho M.A."/>
            <person name="David-Palma M."/>
            <person name="Shea T."/>
            <person name="Bowers K."/>
            <person name="McGinley-Smith S."/>
            <person name="Mohammad A.W."/>
            <person name="Gnirke A."/>
            <person name="Yurkov A.M."/>
            <person name="Nowrousian M."/>
            <person name="Sun S."/>
            <person name="Cuomo C.A."/>
            <person name="Heitman J."/>
        </authorList>
    </citation>
    <scope>NUCLEOTIDE SEQUENCE [LARGE SCALE GENOMIC DNA]</scope>
    <source>
        <strain evidence="2 3">PYCC6329</strain>
    </source>
</reference>
<feature type="transmembrane region" description="Helical" evidence="1">
    <location>
        <begin position="7"/>
        <end position="28"/>
    </location>
</feature>
<dbReference type="AlphaFoldDB" id="A0AAX4KMQ4"/>
<keyword evidence="1" id="KW-1133">Transmembrane helix</keyword>
<dbReference type="RefSeq" id="XP_066085435.1">
    <property type="nucleotide sequence ID" value="XM_066229338.1"/>
</dbReference>
<dbReference type="EMBL" id="CP144089">
    <property type="protein sequence ID" value="WWD07468.1"/>
    <property type="molecule type" value="Genomic_DNA"/>
</dbReference>
<evidence type="ECO:0008006" key="4">
    <source>
        <dbReference type="Google" id="ProtNLM"/>
    </source>
</evidence>
<feature type="transmembrane region" description="Helical" evidence="1">
    <location>
        <begin position="48"/>
        <end position="69"/>
    </location>
</feature>
<feature type="transmembrane region" description="Helical" evidence="1">
    <location>
        <begin position="181"/>
        <end position="204"/>
    </location>
</feature>
<protein>
    <recommendedName>
        <fullName evidence="4">Tetraspanin</fullName>
    </recommendedName>
</protein>
<sequence>MKKLTIVWSFLDLCLLSAGVLCIVSAMLFSQPQHLILALIKTRINFEIIGICLGSTYIFGTLLSLPAILSSVENSKLLMMLNWWLVILASLTLAFGSYVWMFSLQQISEFFEIWSEQSESVQQTIQDKFSCCGYFNGTSAGGLTTRLGFCTDSTFAANQTGCSSKITSARSPGSDYTLENIFTSIYGFEVIIGLFFLATVCVINERNITVRFKRIDEKRGGGDSYRHRALIINQRLGIS</sequence>
<name>A0AAX4KMQ4_9TREE</name>